<accession>A0A653KZP1</accession>
<dbReference type="EMBL" id="CABWLC010000012">
    <property type="protein sequence ID" value="VXA84855.1"/>
    <property type="molecule type" value="Genomic_DNA"/>
</dbReference>
<organism evidence="1 2">
    <name type="scientific">Aeromonas veronii</name>
    <dbReference type="NCBI Taxonomy" id="654"/>
    <lineage>
        <taxon>Bacteria</taxon>
        <taxon>Pseudomonadati</taxon>
        <taxon>Pseudomonadota</taxon>
        <taxon>Gammaproteobacteria</taxon>
        <taxon>Aeromonadales</taxon>
        <taxon>Aeromonadaceae</taxon>
        <taxon>Aeromonas</taxon>
    </lineage>
</organism>
<proteinExistence type="predicted"/>
<gene>
    <name evidence="1" type="ORF">AERO8C_20076</name>
</gene>
<evidence type="ECO:0000313" key="1">
    <source>
        <dbReference type="EMBL" id="VXA84855.1"/>
    </source>
</evidence>
<sequence>MPGLCCVLCNKQGIGSISAPQVALDVIKLEFASGAPAALRFSDQTDFSTFLHLGLLPTQLAIPALGH</sequence>
<dbReference type="Proteomes" id="UP000439123">
    <property type="component" value="Unassembled WGS sequence"/>
</dbReference>
<evidence type="ECO:0000313" key="2">
    <source>
        <dbReference type="Proteomes" id="UP000439123"/>
    </source>
</evidence>
<name>A0A653KZP1_AERVE</name>
<reference evidence="1 2" key="1">
    <citation type="submission" date="2019-10" db="EMBL/GenBank/DDBJ databases">
        <authorList>
            <person name="Karimi E."/>
        </authorList>
    </citation>
    <scope>NUCLEOTIDE SEQUENCE [LARGE SCALE GENOMIC DNA]</scope>
    <source>
        <strain evidence="1">Aeromonas sp. 8C</strain>
    </source>
</reference>
<protein>
    <submittedName>
        <fullName evidence="1">Uncharacterized protein</fullName>
    </submittedName>
</protein>
<dbReference type="AlphaFoldDB" id="A0A653KZP1"/>